<accession>A0A0K1PCD3</accession>
<evidence type="ECO:0000256" key="1">
    <source>
        <dbReference type="SAM" id="SignalP"/>
    </source>
</evidence>
<dbReference type="KEGG" id="vin:AKJ08_1463"/>
<evidence type="ECO:0008006" key="4">
    <source>
        <dbReference type="Google" id="ProtNLM"/>
    </source>
</evidence>
<evidence type="ECO:0000313" key="3">
    <source>
        <dbReference type="Proteomes" id="UP000055590"/>
    </source>
</evidence>
<proteinExistence type="predicted"/>
<gene>
    <name evidence="2" type="ORF">AKJ08_1463</name>
</gene>
<keyword evidence="3" id="KW-1185">Reference proteome</keyword>
<organism evidence="2 3">
    <name type="scientific">Vulgatibacter incomptus</name>
    <dbReference type="NCBI Taxonomy" id="1391653"/>
    <lineage>
        <taxon>Bacteria</taxon>
        <taxon>Pseudomonadati</taxon>
        <taxon>Myxococcota</taxon>
        <taxon>Myxococcia</taxon>
        <taxon>Myxococcales</taxon>
        <taxon>Cystobacterineae</taxon>
        <taxon>Vulgatibacteraceae</taxon>
        <taxon>Vulgatibacter</taxon>
    </lineage>
</organism>
<evidence type="ECO:0000313" key="2">
    <source>
        <dbReference type="EMBL" id="AKU91076.1"/>
    </source>
</evidence>
<sequence length="204" mass="22783">MKYRLLPILTCALLLAVAAPRFASAAPVSRDDLKVYLETREALQDERVLKMPEAKRIPEIAKRNFKMKPETLQAIMDKVEAEGGESAIADKARKSIEEALASTDLKGRIQEVRIDASSPHVVSYIKWTCTPDKVDQEAALVALKAGGATEIPSTFYLWAVDAKGADLWRAKIGADRTRNIREDRIADWAATRYVKLFEVERLAN</sequence>
<dbReference type="RefSeq" id="WP_050725441.1">
    <property type="nucleotide sequence ID" value="NZ_CP012332.1"/>
</dbReference>
<dbReference type="AlphaFoldDB" id="A0A0K1PCD3"/>
<feature type="signal peptide" evidence="1">
    <location>
        <begin position="1"/>
        <end position="25"/>
    </location>
</feature>
<protein>
    <recommendedName>
        <fullName evidence="4">Lipoprotein</fullName>
    </recommendedName>
</protein>
<reference evidence="2 3" key="1">
    <citation type="submission" date="2015-08" db="EMBL/GenBank/DDBJ databases">
        <authorList>
            <person name="Babu N.S."/>
            <person name="Beckwith C.J."/>
            <person name="Beseler K.G."/>
            <person name="Brison A."/>
            <person name="Carone J.V."/>
            <person name="Caskin T.P."/>
            <person name="Diamond M."/>
            <person name="Durham M.E."/>
            <person name="Foxe J.M."/>
            <person name="Go M."/>
            <person name="Henderson B.A."/>
            <person name="Jones I.B."/>
            <person name="McGettigan J.A."/>
            <person name="Micheletti S.J."/>
            <person name="Nasrallah M.E."/>
            <person name="Ortiz D."/>
            <person name="Piller C.R."/>
            <person name="Privatt S.R."/>
            <person name="Schneider S.L."/>
            <person name="Sharp S."/>
            <person name="Smith T.C."/>
            <person name="Stanton J.D."/>
            <person name="Ullery H.E."/>
            <person name="Wilson R.J."/>
            <person name="Serrano M.G."/>
            <person name="Buck G."/>
            <person name="Lee V."/>
            <person name="Wang Y."/>
            <person name="Carvalho R."/>
            <person name="Voegtly L."/>
            <person name="Shi R."/>
            <person name="Duckworth R."/>
            <person name="Johnson A."/>
            <person name="Loviza R."/>
            <person name="Walstead R."/>
            <person name="Shah Z."/>
            <person name="Kiflezghi M."/>
            <person name="Wade K."/>
            <person name="Ball S.L."/>
            <person name="Bradley K.W."/>
            <person name="Asai D.J."/>
            <person name="Bowman C.A."/>
            <person name="Russell D.A."/>
            <person name="Pope W.H."/>
            <person name="Jacobs-Sera D."/>
            <person name="Hendrix R.W."/>
            <person name="Hatfull G.F."/>
        </authorList>
    </citation>
    <scope>NUCLEOTIDE SEQUENCE [LARGE SCALE GENOMIC DNA]</scope>
    <source>
        <strain evidence="2 3">DSM 27710</strain>
    </source>
</reference>
<dbReference type="Proteomes" id="UP000055590">
    <property type="component" value="Chromosome"/>
</dbReference>
<feature type="chain" id="PRO_5005465607" description="Lipoprotein" evidence="1">
    <location>
        <begin position="26"/>
        <end position="204"/>
    </location>
</feature>
<name>A0A0K1PCD3_9BACT</name>
<keyword evidence="1" id="KW-0732">Signal</keyword>
<dbReference type="EMBL" id="CP012332">
    <property type="protein sequence ID" value="AKU91076.1"/>
    <property type="molecule type" value="Genomic_DNA"/>
</dbReference>